<keyword evidence="4" id="KW-0804">Transcription</keyword>
<keyword evidence="7" id="KW-1185">Reference proteome</keyword>
<dbReference type="EMBL" id="CABPSI010000003">
    <property type="protein sequence ID" value="VVE10286.1"/>
    <property type="molecule type" value="Genomic_DNA"/>
</dbReference>
<dbReference type="SUPFAM" id="SSF53850">
    <property type="entry name" value="Periplasmic binding protein-like II"/>
    <property type="match status" value="1"/>
</dbReference>
<evidence type="ECO:0000256" key="3">
    <source>
        <dbReference type="ARBA" id="ARBA00023125"/>
    </source>
</evidence>
<dbReference type="InterPro" id="IPR036390">
    <property type="entry name" value="WH_DNA-bd_sf"/>
</dbReference>
<gene>
    <name evidence="6" type="primary">hcaR_2</name>
    <name evidence="6" type="ORF">PIN31115_02581</name>
</gene>
<protein>
    <submittedName>
        <fullName evidence="6">Hca operon transcriptional activator HcaR</fullName>
    </submittedName>
</protein>
<dbReference type="GO" id="GO:0003700">
    <property type="term" value="F:DNA-binding transcription factor activity"/>
    <property type="evidence" value="ECO:0007669"/>
    <property type="project" value="InterPro"/>
</dbReference>
<evidence type="ECO:0000313" key="7">
    <source>
        <dbReference type="Proteomes" id="UP000333828"/>
    </source>
</evidence>
<evidence type="ECO:0000313" key="6">
    <source>
        <dbReference type="EMBL" id="VVE10286.1"/>
    </source>
</evidence>
<evidence type="ECO:0000256" key="2">
    <source>
        <dbReference type="ARBA" id="ARBA00023015"/>
    </source>
</evidence>
<feature type="domain" description="HTH lysR-type" evidence="5">
    <location>
        <begin position="4"/>
        <end position="61"/>
    </location>
</feature>
<dbReference type="Gene3D" id="1.10.10.10">
    <property type="entry name" value="Winged helix-like DNA-binding domain superfamily/Winged helix DNA-binding domain"/>
    <property type="match status" value="1"/>
</dbReference>
<reference evidence="6 7" key="1">
    <citation type="submission" date="2019-08" db="EMBL/GenBank/DDBJ databases">
        <authorList>
            <person name="Peeters C."/>
        </authorList>
    </citation>
    <scope>NUCLEOTIDE SEQUENCE [LARGE SCALE GENOMIC DNA]</scope>
    <source>
        <strain evidence="6 7">LMG 31115</strain>
    </source>
</reference>
<evidence type="ECO:0000259" key="5">
    <source>
        <dbReference type="PROSITE" id="PS50931"/>
    </source>
</evidence>
<dbReference type="Pfam" id="PF03466">
    <property type="entry name" value="LysR_substrate"/>
    <property type="match status" value="1"/>
</dbReference>
<sequence length="301" mass="32740">MNRMTLKQLEAFYWAATCESFAIAADKLHISQSSLSKRLVELETGIGQTLFNRDARRASLTADGRTLLPKARALLSHAEEVAASIGASGTIRGRFRLGVGEITASSWMPKLVSTLKERHPQLKLEPYVGLGLELEAKLLSGKLDAAIVARPSTSPALDSVLLAKAEYVWVAGRETIRPGQTAEDMVADMPVITMSQQAGSTLIFDAWRKESGATVCEIIESNSMATMAGLVSAGIGIGYLPSGWLRPMLRRGTLVVVPTKTPLQPVDYRFYWRGDDSRAVTSTLREVALEVVDYGESLLML</sequence>
<dbReference type="GO" id="GO:0000976">
    <property type="term" value="F:transcription cis-regulatory region binding"/>
    <property type="evidence" value="ECO:0007669"/>
    <property type="project" value="TreeGrafter"/>
</dbReference>
<keyword evidence="2" id="KW-0805">Transcription regulation</keyword>
<dbReference type="PROSITE" id="PS50931">
    <property type="entry name" value="HTH_LYSR"/>
    <property type="match status" value="1"/>
</dbReference>
<evidence type="ECO:0000256" key="4">
    <source>
        <dbReference type="ARBA" id="ARBA00023163"/>
    </source>
</evidence>
<proteinExistence type="inferred from homology"/>
<dbReference type="PANTHER" id="PTHR30126">
    <property type="entry name" value="HTH-TYPE TRANSCRIPTIONAL REGULATOR"/>
    <property type="match status" value="1"/>
</dbReference>
<dbReference type="AlphaFoldDB" id="A0A5E4W347"/>
<dbReference type="FunFam" id="1.10.10.10:FF:000001">
    <property type="entry name" value="LysR family transcriptional regulator"/>
    <property type="match status" value="1"/>
</dbReference>
<dbReference type="InterPro" id="IPR005119">
    <property type="entry name" value="LysR_subst-bd"/>
</dbReference>
<comment type="similarity">
    <text evidence="1">Belongs to the LysR transcriptional regulatory family.</text>
</comment>
<dbReference type="InterPro" id="IPR036388">
    <property type="entry name" value="WH-like_DNA-bd_sf"/>
</dbReference>
<dbReference type="SUPFAM" id="SSF46785">
    <property type="entry name" value="Winged helix' DNA-binding domain"/>
    <property type="match status" value="1"/>
</dbReference>
<dbReference type="Gene3D" id="3.40.190.10">
    <property type="entry name" value="Periplasmic binding protein-like II"/>
    <property type="match status" value="2"/>
</dbReference>
<dbReference type="PRINTS" id="PR00039">
    <property type="entry name" value="HTHLYSR"/>
</dbReference>
<dbReference type="CDD" id="cd05466">
    <property type="entry name" value="PBP2_LTTR_substrate"/>
    <property type="match status" value="1"/>
</dbReference>
<dbReference type="Proteomes" id="UP000333828">
    <property type="component" value="Unassembled WGS sequence"/>
</dbReference>
<dbReference type="PANTHER" id="PTHR30126:SF94">
    <property type="entry name" value="LYSR FAMILY TRANSCRIPTIONAL REGULATOR"/>
    <property type="match status" value="1"/>
</dbReference>
<organism evidence="6 7">
    <name type="scientific">Pandoraea iniqua</name>
    <dbReference type="NCBI Taxonomy" id="2508288"/>
    <lineage>
        <taxon>Bacteria</taxon>
        <taxon>Pseudomonadati</taxon>
        <taxon>Pseudomonadota</taxon>
        <taxon>Betaproteobacteria</taxon>
        <taxon>Burkholderiales</taxon>
        <taxon>Burkholderiaceae</taxon>
        <taxon>Pandoraea</taxon>
    </lineage>
</organism>
<dbReference type="Pfam" id="PF00126">
    <property type="entry name" value="HTH_1"/>
    <property type="match status" value="1"/>
</dbReference>
<evidence type="ECO:0000256" key="1">
    <source>
        <dbReference type="ARBA" id="ARBA00009437"/>
    </source>
</evidence>
<keyword evidence="3" id="KW-0238">DNA-binding</keyword>
<name>A0A5E4W347_9BURK</name>
<dbReference type="InterPro" id="IPR000847">
    <property type="entry name" value="LysR_HTH_N"/>
</dbReference>
<accession>A0A5E4W347</accession>